<reference evidence="2" key="1">
    <citation type="submission" date="2016-01" db="EMBL/GenBank/DDBJ databases">
        <title>Reference transcriptome for the parasite Schistocephalus solidus: insights into the molecular evolution of parasitism.</title>
        <authorList>
            <person name="Hebert F.O."/>
            <person name="Grambauer S."/>
            <person name="Barber I."/>
            <person name="Landry C.R."/>
            <person name="Aubin-Horth N."/>
        </authorList>
    </citation>
    <scope>NUCLEOTIDE SEQUENCE</scope>
</reference>
<dbReference type="InterPro" id="IPR002818">
    <property type="entry name" value="DJ-1/PfpI"/>
</dbReference>
<evidence type="ECO:0000259" key="1">
    <source>
        <dbReference type="Pfam" id="PF01965"/>
    </source>
</evidence>
<accession>A0A0V0J5N3</accession>
<dbReference type="AlphaFoldDB" id="A0A0V0J5N3"/>
<dbReference type="SUPFAM" id="SSF52317">
    <property type="entry name" value="Class I glutamine amidotransferase-like"/>
    <property type="match status" value="1"/>
</dbReference>
<proteinExistence type="predicted"/>
<dbReference type="PANTHER" id="PTHR10224:SF12">
    <property type="entry name" value="GLYOXALASE ELBB"/>
    <property type="match status" value="1"/>
</dbReference>
<gene>
    <name evidence="2" type="ORF">TR164351</name>
</gene>
<dbReference type="InterPro" id="IPR029062">
    <property type="entry name" value="Class_I_gatase-like"/>
</dbReference>
<dbReference type="NCBIfam" id="NF008747">
    <property type="entry name" value="PRK11780.1"/>
    <property type="match status" value="1"/>
</dbReference>
<evidence type="ECO:0000313" key="2">
    <source>
        <dbReference type="EMBL" id="JAP60605.1"/>
    </source>
</evidence>
<dbReference type="Gene3D" id="3.40.50.880">
    <property type="match status" value="1"/>
</dbReference>
<protein>
    <recommendedName>
        <fullName evidence="1">DJ-1/PfpI domain-containing protein</fullName>
    </recommendedName>
</protein>
<feature type="domain" description="DJ-1/PfpI" evidence="1">
    <location>
        <begin position="43"/>
        <end position="186"/>
    </location>
</feature>
<dbReference type="Pfam" id="PF01965">
    <property type="entry name" value="DJ-1_PfpI"/>
    <property type="match status" value="1"/>
</dbReference>
<organism evidence="2">
    <name type="scientific">Schistocephalus solidus</name>
    <name type="common">Tapeworm</name>
    <dbReference type="NCBI Taxonomy" id="70667"/>
    <lineage>
        <taxon>Eukaryota</taxon>
        <taxon>Metazoa</taxon>
        <taxon>Spiralia</taxon>
        <taxon>Lophotrochozoa</taxon>
        <taxon>Platyhelminthes</taxon>
        <taxon>Cestoda</taxon>
        <taxon>Eucestoda</taxon>
        <taxon>Diphyllobothriidea</taxon>
        <taxon>Diphyllobothriidae</taxon>
        <taxon>Schistocephalus</taxon>
    </lineage>
</organism>
<sequence>MNRLVRFLRVGVRTQFFSVDSVKFSSKPQEKNVAVIFHGCGVYDGTEIHEATSVLIHLNKAGAKVSVFAPDISQARVVDHFTGSEMATKRNVLVEAARLSRGKILPLKSLIASEFDALVIPGGFGVATTLSDFAASGASCKVLPDLEKVMSQFHESKKPIGLCCIAPVLAARCLPGVKITLGKEIDEGGRWQNCGACFAVKDMGASHEPRDITEVCVDDVNKVVTAPAYMCSTAEIGEVFDNIGLLIKRVLSMVAK</sequence>
<dbReference type="EMBL" id="GEEE01002620">
    <property type="protein sequence ID" value="JAP60605.1"/>
    <property type="molecule type" value="Transcribed_RNA"/>
</dbReference>
<dbReference type="PANTHER" id="PTHR10224">
    <property type="entry name" value="ES1 PROTEIN HOMOLOG, MITOCHONDRIAL"/>
    <property type="match status" value="1"/>
</dbReference>
<name>A0A0V0J5N3_SCHSO</name>